<evidence type="ECO:0000313" key="2">
    <source>
        <dbReference type="Proteomes" id="UP000094008"/>
    </source>
</evidence>
<evidence type="ECO:0000313" key="1">
    <source>
        <dbReference type="EMBL" id="OBB94877.1"/>
    </source>
</evidence>
<organism evidence="1 2">
    <name type="scientific">Mycolicibacterium peregrinum</name>
    <name type="common">Mycobacterium peregrinum</name>
    <dbReference type="NCBI Taxonomy" id="43304"/>
    <lineage>
        <taxon>Bacteria</taxon>
        <taxon>Bacillati</taxon>
        <taxon>Actinomycetota</taxon>
        <taxon>Actinomycetes</taxon>
        <taxon>Mycobacteriales</taxon>
        <taxon>Mycobacteriaceae</taxon>
        <taxon>Mycolicibacterium</taxon>
    </lineage>
</organism>
<name>A0A1A0WC21_MYCPR</name>
<gene>
    <name evidence="1" type="ORF">A5779_19030</name>
</gene>
<reference evidence="2" key="1">
    <citation type="submission" date="2016-06" db="EMBL/GenBank/DDBJ databases">
        <authorList>
            <person name="Sutton G."/>
            <person name="Brinkac L."/>
            <person name="Sanka R."/>
            <person name="Adams M."/>
            <person name="Lau E."/>
            <person name="Mehaffy C."/>
            <person name="Tameris M."/>
            <person name="Hatherill M."/>
            <person name="Hanekom W."/>
            <person name="Mahomed H."/>
            <person name="Mcshane H."/>
        </authorList>
    </citation>
    <scope>NUCLEOTIDE SEQUENCE [LARGE SCALE GENOMIC DNA]</scope>
    <source>
        <strain evidence="2">852002-10433_SCH5171157</strain>
    </source>
</reference>
<dbReference type="EMBL" id="LZSY01000047">
    <property type="protein sequence ID" value="OBB94877.1"/>
    <property type="molecule type" value="Genomic_DNA"/>
</dbReference>
<dbReference type="AlphaFoldDB" id="A0A1A0WC21"/>
<proteinExistence type="predicted"/>
<protein>
    <submittedName>
        <fullName evidence="1">Uncharacterized protein</fullName>
    </submittedName>
</protein>
<comment type="caution">
    <text evidence="1">The sequence shown here is derived from an EMBL/GenBank/DDBJ whole genome shotgun (WGS) entry which is preliminary data.</text>
</comment>
<dbReference type="Proteomes" id="UP000094008">
    <property type="component" value="Unassembled WGS sequence"/>
</dbReference>
<sequence length="132" mass="14682">MGVRYGQYMTEDANLTGPAEPFEMDPIPVLMALARQLVIGQKQLAEQGLRIAKLPPEVRDLPEARQLIQSYADLKASWLGEALPSLVASIQLTLEVHDTFGPGRTVIDDPVDAWVWNNKYHAGAKMLRTENL</sequence>
<accession>A0A1A0WC21</accession>